<dbReference type="Proteomes" id="UP000677611">
    <property type="component" value="Unassembled WGS sequence"/>
</dbReference>
<accession>A0ABS3NS67</accession>
<dbReference type="Pfam" id="PF13620">
    <property type="entry name" value="CarboxypepD_reg"/>
    <property type="match status" value="26"/>
</dbReference>
<keyword evidence="3" id="KW-0732">Signal</keyword>
<sequence length="2743" mass="285006">MGFPSGVQFTPVLVNGNVYTDIVGDQSPASTDIVGTSSFPALYYVYDGVNVYFRLRLNADPRNGKLTGFQNYAWGILFNTTGTVGTYQWLLNVDGNRNSVNLIQNVIEEFNSWNDAAEGIDGRGAPNFSRPIVNFDVARVVQADSSLGGNPDYFLDFFIDTSTLFSFLGITTNSNVRLLAFTSANSNNYNKDSLQTAEGFPFEHAQSNSLLASKGDVRAELSIEKTLISGPTFILNGVQGQWAGSIRVTNVGKSTATTVFVNDVIFLDLLNSVQITSVSLGTTVINGDTITWNIGNLPAGSSATLQFGQKGSFTIPGSRTLNTATATGIDSYSGGALAAVQSSLTVTAQATGGVTGTVTDSVTGVPINGANVQILLNGNPVATTVTDASGIYSLTDIAPNTNYVVQIMTSNYTTISQPLSIQSNVTSVLNITLSPVPGNIQGTVRNNQTNTPIDGATVTVTNVLGAIITQTITNGSGQYVVNSIVPGTYHVAVSATTYQSQVQSVLVPANASVTVDCLLISNPGSMQGFVRDSVTNIAIVGATAILRDNNGILVGTTTTDGTGVYIFNALAPGAYRISVNAVNYDTQTVGSTVSSNQTTNADIDLTANPGTLSGTVTDSKTGTGVNRATIRVVNQFGITVTTVQTNNTGEYTIPSLSQGTYSVTFAVEGYGTQTIGAIIVSNQVSTTNVALFPLAGSVIGTVIDSQTNIPISTAAVAIFLNNVLIANTVTDSTGNYTMAGLAPGNYTVTFTAENYGAQTIGAIIQANTIINVNGSLSLLPGSLQGSVSGGNQAMAGAVVVVRDGVSDTIVARSVTDSNGVYTIQNLARGAYNVTVSATDFQTSMKGTVISANTPSNLNFILLPIPATITGTITNAQTGTPIASTNVEVRVLDANGVLIASVFSDRNGIYSVQNLGSGTYSVVVSAANFQVNIMTIKLTPGEIDTANIALLPDPGFIMGNVKGAITNAPIPGAAANISDSQGVLVDTVLTDTNGSFMTVGLSPGMYTVTVIAQDYQNQIIGAIVTADVTTPVSVVLQPNPGQITGVITPINIDAIVQLYTTDNLFINSIAVDENGNYQFMNLAPGMYIIKAVAQNYAVSQAGVTVISAQTPIVNLTINPNPAQIQGMIQSNAGDPIVNATVKIIDVGETIIGIGLTNQEGRYSIGSIPPGSYNVIATAPKFQSEQRGIFVNANQSVTNFDFILQSNPGAISAQVTDEMTENPLAGATVLIRNSQDVLIVSTVTSPFGNVIVSGLKEGNYTVAATVTNYATEITGVIVRSDEITGANISLTSTVGSINGTVVDENQNPVIGANIQVRLLNGTGIPLQSFLANPDGTFVIQGLALGQYLLNVTAPNYGGRTVSVMVEANQTTNIIVPLASLLGTIIGTITDKQTGAGIGGSTVTVTSNTGIFLGKGITDENGNYTIRNLPHGIVNITVVAPSYGSSGTTTTLLADEIQNVSIALQEDAGVITGFVTDFNTALPLPGANIVITTLGNIVIATTVVGQTGRYHVDGLAPGSYRVVASEPQYSTAVLTVNVISDTEALASFVLSPDPGYVSGVVTEDLMDGVPLRNINIQVRYLTISGPVIQTLLTDSEGRYITSGLSPGTYVLTAFSSEYGDQTSSVLVTSDTTTILNFVLSPNTAFLRGAVTDSSAIPLPSTIVRLFDSNNALTQATETNANGLYGFTGITPGAYTIVAIHPNFERQQIAFTATPNETATVNFILSGIPGTLVGTVKDSETNTPLVGALVEVFPSGGTLAVARRTTDGTGQFNISSLAPGNYTVVASNLNYESQTVGAIIVSGEITNVEVILLLDPAIVSGTVTELNGNPINNAGLSFFNQSGILIGSTVTDVNGNYVMGGLPAGSYTVVASAPQFAHVSKGGIVAPGQNIMNFNFELSRDVGKIVGTITGDGISLVGVTVSLLEDNVFIVSTVTKSDGTYMFENIAPGAYTVSASASGFGVNQVGAVLQANMVTEANIDLHFLIGTIAGTVTDTSGMPIVNIAVTIQVFDINGQLLRKVQADHTGVFVVTGLVPGSYVLTASAPQYQTNTVGANVKTNEVTNVEVSLLAAAGAIAGTVVEFGTNEPIVGSSVKITDINGFIIGTAVTDESGRFRIESLLVGTVNVIATAEGYTSISRAAIIPLNTTVDIILSLQLNPGRIVGTITDIQGFPISGAVITVIDGTTAVITTILTQNDGSYRVESLTPGAYTILVNATGFGQGISSGVVASGGTTDVSLQLMESAGAIAGAVQDSETGLPIKGAAIQIRLINPSGPIVLTTVTDTGGNFVAPNLNPGFYAVVAFAEDYGSNVASVQVVINETATVALSLSSLVGAVRGTVVDEALESPLVDTLIRLTSESGIVLREVQTDVAGNYFIDNITRGNYTLVFINANYQNVVVSVTVVANETKIISVTLQPYPASIAGTVVDANSSAPLIGAVIQVLNANGQFITNAISNTEGRYSITGLAEGTYTVVTITQGYIASSLNISLTPGTAAQVDFQLITNHASIQGKIIDRNGNPVNNALVRVLDQSGVFINSGVSDANGMYIVGNMPSGTLQVIVSAKGFQSVTRFITVRAGEQLTNIDFILEWDSFGEIKGNVYNQLTNEPIVNATVEVRNSFGTIVTVHTDRFGDFSISSLAAGSYTLIILAQPFQTKTITVNVELGEITRVTVGLDPTFIPPFPRKAIYIILLKETGKALSLPCASNPTIFHLVKLDENKNFAIFSYEAVLGGLQYITIDLSCVWIIKIEN</sequence>
<dbReference type="PANTHER" id="PTHR36108">
    <property type="entry name" value="COLOSSIN-B-RELATED"/>
    <property type="match status" value="1"/>
</dbReference>
<reference evidence="4 5" key="1">
    <citation type="submission" date="2021-03" db="EMBL/GenBank/DDBJ databases">
        <title>Identification of novel Bacillus strains.</title>
        <authorList>
            <person name="Xiao Z."/>
            <person name="Li Y."/>
            <person name="Shen J."/>
        </authorList>
    </citation>
    <scope>NUCLEOTIDE SEQUENCE [LARGE SCALE GENOMIC DNA]</scope>
    <source>
        <strain evidence="4 5">SY8</strain>
    </source>
</reference>
<dbReference type="SUPFAM" id="SSF49464">
    <property type="entry name" value="Carboxypeptidase regulatory domain-like"/>
    <property type="match status" value="11"/>
</dbReference>
<organism evidence="4 5">
    <name type="scientific">Bacillus arachidis</name>
    <dbReference type="NCBI Taxonomy" id="2819290"/>
    <lineage>
        <taxon>Bacteria</taxon>
        <taxon>Bacillati</taxon>
        <taxon>Bacillota</taxon>
        <taxon>Bacilli</taxon>
        <taxon>Bacillales</taxon>
        <taxon>Bacillaceae</taxon>
        <taxon>Bacillus</taxon>
    </lineage>
</organism>
<evidence type="ECO:0000256" key="2">
    <source>
        <dbReference type="ARBA" id="ARBA00022525"/>
    </source>
</evidence>
<dbReference type="InterPro" id="IPR008969">
    <property type="entry name" value="CarboxyPept-like_regulatory"/>
</dbReference>
<evidence type="ECO:0000256" key="3">
    <source>
        <dbReference type="ARBA" id="ARBA00022729"/>
    </source>
</evidence>
<dbReference type="PANTHER" id="PTHR36108:SF13">
    <property type="entry name" value="COLOSSIN-B-RELATED"/>
    <property type="match status" value="1"/>
</dbReference>
<dbReference type="InterPro" id="IPR013784">
    <property type="entry name" value="Carb-bd-like_fold"/>
</dbReference>
<comment type="caution">
    <text evidence="4">The sequence shown here is derived from an EMBL/GenBank/DDBJ whole genome shotgun (WGS) entry which is preliminary data.</text>
</comment>
<dbReference type="SUPFAM" id="SSF49478">
    <property type="entry name" value="Cna protein B-type domain"/>
    <property type="match status" value="1"/>
</dbReference>
<dbReference type="EMBL" id="JAGDQJ010000002">
    <property type="protein sequence ID" value="MBO1623773.1"/>
    <property type="molecule type" value="Genomic_DNA"/>
</dbReference>
<keyword evidence="5" id="KW-1185">Reference proteome</keyword>
<evidence type="ECO:0000256" key="1">
    <source>
        <dbReference type="ARBA" id="ARBA00007257"/>
    </source>
</evidence>
<dbReference type="SUPFAM" id="SSF49452">
    <property type="entry name" value="Starch-binding domain-like"/>
    <property type="match status" value="15"/>
</dbReference>
<keyword evidence="2" id="KW-0964">Secreted</keyword>
<dbReference type="RefSeq" id="WP_208016466.1">
    <property type="nucleotide sequence ID" value="NZ_JAGDQJ010000002.1"/>
</dbReference>
<proteinExistence type="inferred from homology"/>
<name>A0ABS3NS67_9BACI</name>
<evidence type="ECO:0000313" key="4">
    <source>
        <dbReference type="EMBL" id="MBO1623773.1"/>
    </source>
</evidence>
<evidence type="ECO:0000313" key="5">
    <source>
        <dbReference type="Proteomes" id="UP000677611"/>
    </source>
</evidence>
<comment type="similarity">
    <text evidence="1">Belongs to the serine-aspartate repeat-containing protein (SDr) family.</text>
</comment>
<protein>
    <submittedName>
        <fullName evidence="4">Carboxypeptidase regulatory-like domain-containing protein</fullName>
    </submittedName>
</protein>
<dbReference type="Gene3D" id="2.60.40.1120">
    <property type="entry name" value="Carboxypeptidase-like, regulatory domain"/>
    <property type="match status" value="27"/>
</dbReference>
<gene>
    <name evidence="4" type="ORF">J4P90_00660</name>
</gene>